<dbReference type="Proteomes" id="UP001172737">
    <property type="component" value="Unassembled WGS sequence"/>
</dbReference>
<dbReference type="InterPro" id="IPR019587">
    <property type="entry name" value="Polyketide_cyclase/dehydratase"/>
</dbReference>
<evidence type="ECO:0000313" key="1">
    <source>
        <dbReference type="EMBL" id="MDN4483121.1"/>
    </source>
</evidence>
<dbReference type="CDD" id="cd07812">
    <property type="entry name" value="SRPBCC"/>
    <property type="match status" value="1"/>
</dbReference>
<dbReference type="EMBL" id="JAUHQB010000003">
    <property type="protein sequence ID" value="MDN4483121.1"/>
    <property type="molecule type" value="Genomic_DNA"/>
</dbReference>
<dbReference type="Pfam" id="PF10604">
    <property type="entry name" value="Polyketide_cyc2"/>
    <property type="match status" value="1"/>
</dbReference>
<reference evidence="2" key="1">
    <citation type="submission" date="2023-06" db="EMBL/GenBank/DDBJ databases">
        <title>Sysu t00039.</title>
        <authorList>
            <person name="Gao L."/>
            <person name="Fang B.-Z."/>
            <person name="Li W.-J."/>
        </authorList>
    </citation>
    <scope>NUCLEOTIDE SEQUENCE</scope>
    <source>
        <strain evidence="2">SYSU T00039</strain>
    </source>
</reference>
<evidence type="ECO:0000313" key="4">
    <source>
        <dbReference type="Proteomes" id="UP001172756"/>
    </source>
</evidence>
<organism evidence="2 3">
    <name type="scientific">Demequina lignilytica</name>
    <dbReference type="NCBI Taxonomy" id="3051663"/>
    <lineage>
        <taxon>Bacteria</taxon>
        <taxon>Bacillati</taxon>
        <taxon>Actinomycetota</taxon>
        <taxon>Actinomycetes</taxon>
        <taxon>Micrococcales</taxon>
        <taxon>Demequinaceae</taxon>
        <taxon>Demequina</taxon>
    </lineage>
</organism>
<name>A0AAW7M5Z8_9MICO</name>
<dbReference type="SUPFAM" id="SSF55961">
    <property type="entry name" value="Bet v1-like"/>
    <property type="match status" value="1"/>
</dbReference>
<dbReference type="Gene3D" id="3.30.530.20">
    <property type="match status" value="1"/>
</dbReference>
<evidence type="ECO:0000313" key="2">
    <source>
        <dbReference type="EMBL" id="MDN4487561.1"/>
    </source>
</evidence>
<sequence length="155" mass="17199">MVGHSISVERVIAAERERVWQVITDLDYSPEVIRSIQSVERVAGEGWAVGVRWRETRRLWGRSETEEMWVDAVEAPVSTTVGSHSRGTDYTTVFALEEVEGGTLLRIDFGAETPNPGPAQRVGWLVFGKAGMRATEKALEDDLEDIARVAEEAAE</sequence>
<dbReference type="RefSeq" id="WP_301122012.1">
    <property type="nucleotide sequence ID" value="NZ_JAUHPX010000002.1"/>
</dbReference>
<dbReference type="AlphaFoldDB" id="A0AAW7M5Z8"/>
<dbReference type="EMBL" id="JAUHPX010000002">
    <property type="protein sequence ID" value="MDN4487561.1"/>
    <property type="molecule type" value="Genomic_DNA"/>
</dbReference>
<keyword evidence="3" id="KW-1185">Reference proteome</keyword>
<comment type="caution">
    <text evidence="2">The sequence shown here is derived from an EMBL/GenBank/DDBJ whole genome shotgun (WGS) entry which is preliminary data.</text>
</comment>
<evidence type="ECO:0000313" key="3">
    <source>
        <dbReference type="Proteomes" id="UP001172737"/>
    </source>
</evidence>
<dbReference type="InterPro" id="IPR023393">
    <property type="entry name" value="START-like_dom_sf"/>
</dbReference>
<gene>
    <name evidence="1" type="ORF">QQ002_06170</name>
    <name evidence="2" type="ORF">QQX10_05185</name>
</gene>
<reference evidence="1 4" key="2">
    <citation type="submission" date="2023-06" db="EMBL/GenBank/DDBJ databases">
        <title>SYSU T0a273.</title>
        <authorList>
            <person name="Gao L."/>
            <person name="Fang B.-Z."/>
            <person name="Li W.-J."/>
        </authorList>
    </citation>
    <scope>NUCLEOTIDE SEQUENCE [LARGE SCALE GENOMIC DNA]</scope>
    <source>
        <strain evidence="1 4">SYSU T0a273</strain>
    </source>
</reference>
<dbReference type="Proteomes" id="UP001172756">
    <property type="component" value="Unassembled WGS sequence"/>
</dbReference>
<accession>A0AAW7M5Z8</accession>
<proteinExistence type="predicted"/>
<protein>
    <submittedName>
        <fullName evidence="2">SRPBCC family protein</fullName>
    </submittedName>
</protein>